<evidence type="ECO:0000259" key="1">
    <source>
        <dbReference type="Pfam" id="PF00419"/>
    </source>
</evidence>
<evidence type="ECO:0000313" key="3">
    <source>
        <dbReference type="Proteomes" id="UP000594034"/>
    </source>
</evidence>
<dbReference type="SUPFAM" id="SSF49401">
    <property type="entry name" value="Bacterial adhesins"/>
    <property type="match status" value="1"/>
</dbReference>
<dbReference type="InterPro" id="IPR000259">
    <property type="entry name" value="Adhesion_dom_fimbrial"/>
</dbReference>
<dbReference type="KEGG" id="asim:FE240_06935"/>
<protein>
    <recommendedName>
        <fullName evidence="1">Fimbrial-type adhesion domain-containing protein</fullName>
    </recommendedName>
</protein>
<dbReference type="EMBL" id="CP040449">
    <property type="protein sequence ID" value="QFI56648.1"/>
    <property type="molecule type" value="Genomic_DNA"/>
</dbReference>
<sequence length="154" mass="16682">MVAGTVAADEPSNLEFKGTLVEPPPCTLGSEGVIKVDFGPRVGIKKVASGLYRQSVDIHLECDENTQPWQLLLSWRGTPAGFDPLKATVATEQSALGVRLELNGQPFPLEQKVEIARDTPPKLEAVLVHDIQSVESALETGEFSARATLRAEYQ</sequence>
<dbReference type="Gene3D" id="2.60.40.1090">
    <property type="entry name" value="Fimbrial-type adhesion domain"/>
    <property type="match status" value="1"/>
</dbReference>
<feature type="domain" description="Fimbrial-type adhesion" evidence="1">
    <location>
        <begin position="15"/>
        <end position="154"/>
    </location>
</feature>
<dbReference type="InterPro" id="IPR036937">
    <property type="entry name" value="Adhesion_dom_fimbrial_sf"/>
</dbReference>
<dbReference type="InterPro" id="IPR008966">
    <property type="entry name" value="Adhesion_dom_sf"/>
</dbReference>
<proteinExistence type="predicted"/>
<dbReference type="Pfam" id="PF00419">
    <property type="entry name" value="Fimbrial"/>
    <property type="match status" value="1"/>
</dbReference>
<reference evidence="2 3" key="1">
    <citation type="submission" date="2019-05" db="EMBL/GenBank/DDBJ databases">
        <title>OXA-830, a novel chromosomally encoded expanded-spectrum class D beta-lactamase in Aeromonas simiae.</title>
        <authorList>
            <person name="Zhou W."/>
            <person name="Chen Q."/>
        </authorList>
    </citation>
    <scope>NUCLEOTIDE SEQUENCE [LARGE SCALE GENOMIC DNA]</scope>
    <source>
        <strain evidence="2 3">A6</strain>
    </source>
</reference>
<dbReference type="GO" id="GO:0009289">
    <property type="term" value="C:pilus"/>
    <property type="evidence" value="ECO:0007669"/>
    <property type="project" value="InterPro"/>
</dbReference>
<organism evidence="2 3">
    <name type="scientific">Aeromonas simiae</name>
    <dbReference type="NCBI Taxonomy" id="218936"/>
    <lineage>
        <taxon>Bacteria</taxon>
        <taxon>Pseudomonadati</taxon>
        <taxon>Pseudomonadota</taxon>
        <taxon>Gammaproteobacteria</taxon>
        <taxon>Aeromonadales</taxon>
        <taxon>Aeromonadaceae</taxon>
        <taxon>Aeromonas</taxon>
    </lineage>
</organism>
<accession>A0A5J6X314</accession>
<dbReference type="GO" id="GO:0007155">
    <property type="term" value="P:cell adhesion"/>
    <property type="evidence" value="ECO:0007669"/>
    <property type="project" value="InterPro"/>
</dbReference>
<gene>
    <name evidence="2" type="ORF">FE240_06935</name>
</gene>
<dbReference type="AlphaFoldDB" id="A0A5J6X314"/>
<dbReference type="Proteomes" id="UP000594034">
    <property type="component" value="Chromosome"/>
</dbReference>
<name>A0A5J6X314_9GAMM</name>
<evidence type="ECO:0000313" key="2">
    <source>
        <dbReference type="EMBL" id="QFI56648.1"/>
    </source>
</evidence>
<keyword evidence="3" id="KW-1185">Reference proteome</keyword>